<dbReference type="Pfam" id="PF00096">
    <property type="entry name" value="zf-C2H2"/>
    <property type="match status" value="1"/>
</dbReference>
<feature type="compositionally biased region" description="Polar residues" evidence="12">
    <location>
        <begin position="155"/>
        <end position="168"/>
    </location>
</feature>
<evidence type="ECO:0000256" key="10">
    <source>
        <dbReference type="ARBA" id="ARBA00039490"/>
    </source>
</evidence>
<feature type="compositionally biased region" description="Polar residues" evidence="12">
    <location>
        <begin position="1"/>
        <end position="25"/>
    </location>
</feature>
<keyword evidence="2" id="KW-0479">Metal-binding</keyword>
<keyword evidence="6" id="KW-0805">Transcription regulation</keyword>
<gene>
    <name evidence="14" type="ORF">J8A68_001307</name>
</gene>
<dbReference type="FunFam" id="3.30.160.60:FF:000100">
    <property type="entry name" value="Zinc finger 45-like"/>
    <property type="match status" value="1"/>
</dbReference>
<organism evidence="14 15">
    <name type="scientific">[Candida] subhashii</name>
    <dbReference type="NCBI Taxonomy" id="561895"/>
    <lineage>
        <taxon>Eukaryota</taxon>
        <taxon>Fungi</taxon>
        <taxon>Dikarya</taxon>
        <taxon>Ascomycota</taxon>
        <taxon>Saccharomycotina</taxon>
        <taxon>Pichiomycetes</taxon>
        <taxon>Debaryomycetaceae</taxon>
        <taxon>Spathaspora</taxon>
    </lineage>
</organism>
<evidence type="ECO:0000256" key="4">
    <source>
        <dbReference type="ARBA" id="ARBA00022771"/>
    </source>
</evidence>
<evidence type="ECO:0000256" key="6">
    <source>
        <dbReference type="ARBA" id="ARBA00023015"/>
    </source>
</evidence>
<dbReference type="GO" id="GO:0008270">
    <property type="term" value="F:zinc ion binding"/>
    <property type="evidence" value="ECO:0007669"/>
    <property type="project" value="UniProtKB-KW"/>
</dbReference>
<feature type="domain" description="C2H2-type" evidence="13">
    <location>
        <begin position="697"/>
        <end position="722"/>
    </location>
</feature>
<dbReference type="GeneID" id="73468108"/>
<dbReference type="GO" id="GO:0000978">
    <property type="term" value="F:RNA polymerase II cis-regulatory region sequence-specific DNA binding"/>
    <property type="evidence" value="ECO:0007669"/>
    <property type="project" value="TreeGrafter"/>
</dbReference>
<comment type="similarity">
    <text evidence="9">Belongs to the pacC/RIM101 family.</text>
</comment>
<sequence>MSSPTQLSQPFELNSEVSGNGSRHSTVPGMVEDIYADSMHHHRPNHNQQHHHHHDNFGQHSQSQDSTYLRNDDLDTMTEGEIVPVSTNLPHNKYFHIPEDSLNFNSLTHLDSINTNLLESTPSQNNRYSHSRNISLDDSFDFRDLPDIGSRRTYNHQSTLSTSSILSVNQNPPSFPIPPNPNTYNNGAESISSNTVYSFDSIPQLTSSVSNQSLADSPNSLRSKQQPAHSITQSISVVPTTNTTMATPRRTGRPKSLSISSSNLYATPSRGGLNNPLSPVNLATAALNKITKTPYSSKSKTHSRSRSRASVDIPTLVKSSSSSSAYSLNPFYSSSQFVSPIVDRTLNDDVDDDVTLLTPSGNRGGGGDMNGSMGYNNPAYFSPIKYKQEFSNGATPLDIESQEDDALKEIRKAKSFSNLSGNPNSIRRSSRMNNNGSQFGHWKSASGSFSVNGHGNGSGSASSAGSFAEDLSIRLENQINQPPQLKNEPTSGVVYNATLNVATTVPGGEVDYYDQQNIKTEDNSRIDLLSPHQFNHASTTTFAPNGKNLTKSLSQSAATRSYPASIDLAAIASGASDVSPVNGGLLPPMATFTVSPQNDHEKEKEQQQNEHKSSKGEIKRSDSFEEMDDDGTVTFPIPDNLQITIPVVRNNRSKDKQNETSADLSKKKHRCPICDCRFQRPEHVKRHIKSHSAEKPFSCEEIGCGKRFNRKDNLKAHLKKIHGKFL</sequence>
<feature type="domain" description="C2H2-type" evidence="13">
    <location>
        <begin position="669"/>
        <end position="696"/>
    </location>
</feature>
<evidence type="ECO:0000256" key="3">
    <source>
        <dbReference type="ARBA" id="ARBA00022737"/>
    </source>
</evidence>
<feature type="region of interest" description="Disordered" evidence="12">
    <location>
        <begin position="587"/>
        <end position="636"/>
    </location>
</feature>
<dbReference type="SMART" id="SM00355">
    <property type="entry name" value="ZnF_C2H2"/>
    <property type="match status" value="2"/>
</dbReference>
<comment type="caution">
    <text evidence="14">The sequence shown here is derived from an EMBL/GenBank/DDBJ whole genome shotgun (WGS) entry which is preliminary data.</text>
</comment>
<evidence type="ECO:0000256" key="11">
    <source>
        <dbReference type="PROSITE-ProRule" id="PRU00042"/>
    </source>
</evidence>
<evidence type="ECO:0000256" key="9">
    <source>
        <dbReference type="ARBA" id="ARBA00038089"/>
    </source>
</evidence>
<feature type="region of interest" description="Disordered" evidence="12">
    <location>
        <begin position="210"/>
        <end position="231"/>
    </location>
</feature>
<dbReference type="RefSeq" id="XP_049265483.1">
    <property type="nucleotide sequence ID" value="XM_049404948.1"/>
</dbReference>
<dbReference type="Proteomes" id="UP000694255">
    <property type="component" value="Unassembled WGS sequence"/>
</dbReference>
<keyword evidence="4 11" id="KW-0863">Zinc-finger</keyword>
<name>A0A8J5UR63_9ASCO</name>
<accession>A0A8J5UR63</accession>
<feature type="compositionally biased region" description="Low complexity" evidence="12">
    <location>
        <begin position="422"/>
        <end position="435"/>
    </location>
</feature>
<feature type="region of interest" description="Disordered" evidence="12">
    <location>
        <begin position="41"/>
        <end position="66"/>
    </location>
</feature>
<protein>
    <recommendedName>
        <fullName evidence="10">pH-response transcription factor pacC/RIM101</fullName>
    </recommendedName>
</protein>
<feature type="compositionally biased region" description="Polar residues" evidence="12">
    <location>
        <begin position="257"/>
        <end position="266"/>
    </location>
</feature>
<evidence type="ECO:0000256" key="2">
    <source>
        <dbReference type="ARBA" id="ARBA00022723"/>
    </source>
</evidence>
<feature type="region of interest" description="Disordered" evidence="12">
    <location>
        <begin position="1"/>
        <end position="28"/>
    </location>
</feature>
<keyword evidence="7" id="KW-0804">Transcription</keyword>
<dbReference type="PROSITE" id="PS50157">
    <property type="entry name" value="ZINC_FINGER_C2H2_2"/>
    <property type="match status" value="2"/>
</dbReference>
<reference evidence="14 15" key="1">
    <citation type="journal article" date="2021" name="DNA Res.">
        <title>Genome analysis of Candida subhashii reveals its hybrid nature and dual mitochondrial genome conformations.</title>
        <authorList>
            <person name="Mixao V."/>
            <person name="Hegedusova E."/>
            <person name="Saus E."/>
            <person name="Pryszcz L.P."/>
            <person name="Cillingova A."/>
            <person name="Nosek J."/>
            <person name="Gabaldon T."/>
        </authorList>
    </citation>
    <scope>NUCLEOTIDE SEQUENCE [LARGE SCALE GENOMIC DNA]</scope>
    <source>
        <strain evidence="14 15">CBS 10753</strain>
    </source>
</reference>
<evidence type="ECO:0000313" key="14">
    <source>
        <dbReference type="EMBL" id="KAG7665251.1"/>
    </source>
</evidence>
<dbReference type="AlphaFoldDB" id="A0A8J5UR63"/>
<dbReference type="PANTHER" id="PTHR47428:SF1">
    <property type="entry name" value="REGULATORY PROTEIN MIG1-RELATED"/>
    <property type="match status" value="1"/>
</dbReference>
<dbReference type="PROSITE" id="PS00028">
    <property type="entry name" value="ZINC_FINGER_C2H2_1"/>
    <property type="match status" value="2"/>
</dbReference>
<feature type="compositionally biased region" description="Basic residues" evidence="12">
    <location>
        <begin position="41"/>
        <end position="54"/>
    </location>
</feature>
<comment type="subcellular location">
    <subcellularLocation>
        <location evidence="1">Nucleus</location>
    </subcellularLocation>
</comment>
<keyword evidence="5" id="KW-0862">Zinc</keyword>
<keyword evidence="3" id="KW-0677">Repeat</keyword>
<dbReference type="PANTHER" id="PTHR47428">
    <property type="entry name" value="REGULATORY PROTEIN MIG1-RELATED"/>
    <property type="match status" value="1"/>
</dbReference>
<evidence type="ECO:0000256" key="5">
    <source>
        <dbReference type="ARBA" id="ARBA00022833"/>
    </source>
</evidence>
<dbReference type="OrthoDB" id="654211at2759"/>
<keyword evidence="15" id="KW-1185">Reference proteome</keyword>
<evidence type="ECO:0000313" key="15">
    <source>
        <dbReference type="Proteomes" id="UP000694255"/>
    </source>
</evidence>
<dbReference type="GO" id="GO:0005634">
    <property type="term" value="C:nucleus"/>
    <property type="evidence" value="ECO:0007669"/>
    <property type="project" value="UniProtKB-SubCell"/>
</dbReference>
<evidence type="ECO:0000256" key="7">
    <source>
        <dbReference type="ARBA" id="ARBA00023163"/>
    </source>
</evidence>
<evidence type="ECO:0000259" key="13">
    <source>
        <dbReference type="PROSITE" id="PS50157"/>
    </source>
</evidence>
<feature type="compositionally biased region" description="Basic and acidic residues" evidence="12">
    <location>
        <begin position="598"/>
        <end position="623"/>
    </location>
</feature>
<dbReference type="InterPro" id="IPR013087">
    <property type="entry name" value="Znf_C2H2_type"/>
</dbReference>
<proteinExistence type="inferred from homology"/>
<dbReference type="GO" id="GO:0000433">
    <property type="term" value="P:carbon catabolite repression of transcription from RNA polymerase II promoter by glucose"/>
    <property type="evidence" value="ECO:0007669"/>
    <property type="project" value="TreeGrafter"/>
</dbReference>
<evidence type="ECO:0000256" key="12">
    <source>
        <dbReference type="SAM" id="MobiDB-lite"/>
    </source>
</evidence>
<keyword evidence="8" id="KW-0539">Nucleus</keyword>
<feature type="region of interest" description="Disordered" evidence="12">
    <location>
        <begin position="412"/>
        <end position="441"/>
    </location>
</feature>
<dbReference type="InterPro" id="IPR051007">
    <property type="entry name" value="creA/MIG_C2H2-ZnF"/>
</dbReference>
<evidence type="ECO:0000256" key="1">
    <source>
        <dbReference type="ARBA" id="ARBA00004123"/>
    </source>
</evidence>
<feature type="region of interest" description="Disordered" evidence="12">
    <location>
        <begin position="243"/>
        <end position="272"/>
    </location>
</feature>
<feature type="region of interest" description="Disordered" evidence="12">
    <location>
        <begin position="293"/>
        <end position="316"/>
    </location>
</feature>
<feature type="region of interest" description="Disordered" evidence="12">
    <location>
        <begin position="153"/>
        <end position="189"/>
    </location>
</feature>
<dbReference type="GO" id="GO:0005737">
    <property type="term" value="C:cytoplasm"/>
    <property type="evidence" value="ECO:0007669"/>
    <property type="project" value="TreeGrafter"/>
</dbReference>
<dbReference type="EMBL" id="JAGSYN010000051">
    <property type="protein sequence ID" value="KAG7665251.1"/>
    <property type="molecule type" value="Genomic_DNA"/>
</dbReference>
<evidence type="ECO:0000256" key="8">
    <source>
        <dbReference type="ARBA" id="ARBA00023242"/>
    </source>
</evidence>